<dbReference type="STRING" id="314283.MED297_21182"/>
<evidence type="ECO:0000313" key="4">
    <source>
        <dbReference type="EMBL" id="EAR11442.1"/>
    </source>
</evidence>
<dbReference type="EMBL" id="AAOE01000001">
    <property type="protein sequence ID" value="EAR11442.1"/>
    <property type="molecule type" value="Genomic_DNA"/>
</dbReference>
<dbReference type="PANTHER" id="PTHR43479">
    <property type="entry name" value="ACREF/ENVCD OPERON REPRESSOR-RELATED"/>
    <property type="match status" value="1"/>
</dbReference>
<dbReference type="SUPFAM" id="SSF46689">
    <property type="entry name" value="Homeodomain-like"/>
    <property type="match status" value="1"/>
</dbReference>
<dbReference type="AlphaFoldDB" id="A4B9Z1"/>
<sequence length="210" mass="24758">MKTKDKIIQVSLRLFNEKGERSITTNHIADEMGISPGLLYYHFTNKEAIIRAIFEQYTDYITQSIVPPDEHSDAEEFLRQYCEQIFDSIWRFRFLHANMPILLEKDNELICQYLQTHKYLEERASEALHWLIEHDLIQIDEAQIAILVDLMRLVTGFWVGFSMINQKRQRLTRKQVSQGIIHLIALLEPYGTAQGERLFASLKEPYLKRA</sequence>
<organism evidence="4 5">
    <name type="scientific">Reinekea blandensis MED297</name>
    <dbReference type="NCBI Taxonomy" id="314283"/>
    <lineage>
        <taxon>Bacteria</taxon>
        <taxon>Pseudomonadati</taxon>
        <taxon>Pseudomonadota</taxon>
        <taxon>Gammaproteobacteria</taxon>
        <taxon>Oceanospirillales</taxon>
        <taxon>Saccharospirillaceae</taxon>
        <taxon>Reinekea</taxon>
    </lineage>
</organism>
<dbReference type="Proteomes" id="UP000005953">
    <property type="component" value="Unassembled WGS sequence"/>
</dbReference>
<dbReference type="InterPro" id="IPR050624">
    <property type="entry name" value="HTH-type_Tx_Regulator"/>
</dbReference>
<dbReference type="GO" id="GO:0003677">
    <property type="term" value="F:DNA binding"/>
    <property type="evidence" value="ECO:0007669"/>
    <property type="project" value="UniProtKB-UniRule"/>
</dbReference>
<name>A4B9Z1_9GAMM</name>
<reference evidence="4 5" key="1">
    <citation type="submission" date="2006-02" db="EMBL/GenBank/DDBJ databases">
        <authorList>
            <person name="Pinhassi J."/>
            <person name="Pedros-Alio C."/>
            <person name="Ferriera S."/>
            <person name="Johnson J."/>
            <person name="Kravitz S."/>
            <person name="Halpern A."/>
            <person name="Remington K."/>
            <person name="Beeson K."/>
            <person name="Tran B."/>
            <person name="Rogers Y.-H."/>
            <person name="Friedman R."/>
            <person name="Venter J.C."/>
        </authorList>
    </citation>
    <scope>NUCLEOTIDE SEQUENCE [LARGE SCALE GENOMIC DNA]</scope>
    <source>
        <strain evidence="4 5">MED297</strain>
    </source>
</reference>
<dbReference type="OrthoDB" id="5816932at2"/>
<comment type="caution">
    <text evidence="4">The sequence shown here is derived from an EMBL/GenBank/DDBJ whole genome shotgun (WGS) entry which is preliminary data.</text>
</comment>
<dbReference type="PROSITE" id="PS50977">
    <property type="entry name" value="HTH_TETR_2"/>
    <property type="match status" value="1"/>
</dbReference>
<accession>A4B9Z1</accession>
<dbReference type="RefSeq" id="WP_008045100.1">
    <property type="nucleotide sequence ID" value="NZ_CH724151.1"/>
</dbReference>
<proteinExistence type="predicted"/>
<dbReference type="Pfam" id="PF00440">
    <property type="entry name" value="TetR_N"/>
    <property type="match status" value="1"/>
</dbReference>
<gene>
    <name evidence="4" type="ORF">MED297_21182</name>
</gene>
<keyword evidence="1 2" id="KW-0238">DNA-binding</keyword>
<dbReference type="Gene3D" id="1.10.357.10">
    <property type="entry name" value="Tetracycline Repressor, domain 2"/>
    <property type="match status" value="1"/>
</dbReference>
<dbReference type="InterPro" id="IPR001647">
    <property type="entry name" value="HTH_TetR"/>
</dbReference>
<keyword evidence="5" id="KW-1185">Reference proteome</keyword>
<dbReference type="HOGENOM" id="CLU_091262_0_0_6"/>
<dbReference type="PANTHER" id="PTHR43479:SF12">
    <property type="entry name" value="TRANSCRIPTIONAL REGULATORY PROTEIN"/>
    <property type="match status" value="1"/>
</dbReference>
<evidence type="ECO:0000256" key="2">
    <source>
        <dbReference type="PROSITE-ProRule" id="PRU00335"/>
    </source>
</evidence>
<dbReference type="Pfam" id="PF13972">
    <property type="entry name" value="TetR"/>
    <property type="match status" value="1"/>
</dbReference>
<dbReference type="PRINTS" id="PR00455">
    <property type="entry name" value="HTHTETR"/>
</dbReference>
<protein>
    <submittedName>
        <fullName evidence="4">Transcriptional regulator, TetR family protein</fullName>
    </submittedName>
</protein>
<evidence type="ECO:0000313" key="5">
    <source>
        <dbReference type="Proteomes" id="UP000005953"/>
    </source>
</evidence>
<evidence type="ECO:0000259" key="3">
    <source>
        <dbReference type="PROSITE" id="PS50977"/>
    </source>
</evidence>
<feature type="DNA-binding region" description="H-T-H motif" evidence="2">
    <location>
        <begin position="24"/>
        <end position="43"/>
    </location>
</feature>
<evidence type="ECO:0000256" key="1">
    <source>
        <dbReference type="ARBA" id="ARBA00023125"/>
    </source>
</evidence>
<feature type="domain" description="HTH tetR-type" evidence="3">
    <location>
        <begin position="1"/>
        <end position="61"/>
    </location>
</feature>
<dbReference type="InterPro" id="IPR025722">
    <property type="entry name" value="TetR"/>
</dbReference>
<dbReference type="InterPro" id="IPR009057">
    <property type="entry name" value="Homeodomain-like_sf"/>
</dbReference>